<dbReference type="PANTHER" id="PTHR10791">
    <property type="entry name" value="RAG1-ACTIVATING PROTEIN 1"/>
    <property type="match status" value="1"/>
</dbReference>
<keyword evidence="5 10" id="KW-0812">Transmembrane</keyword>
<dbReference type="AlphaFoldDB" id="A0AA88ECG5"/>
<comment type="subcellular location">
    <subcellularLocation>
        <location evidence="1">Endomembrane system</location>
        <topology evidence="1">Multi-pass membrane protein</topology>
    </subcellularLocation>
</comment>
<gene>
    <name evidence="11" type="ORF">TIFTF001_055578</name>
</gene>
<proteinExistence type="inferred from homology"/>
<keyword evidence="4" id="KW-0762">Sugar transport</keyword>
<dbReference type="Proteomes" id="UP001187192">
    <property type="component" value="Unassembled WGS sequence"/>
</dbReference>
<dbReference type="EMBL" id="BTGU01017901">
    <property type="protein sequence ID" value="GMN71813.1"/>
    <property type="molecule type" value="Genomic_DNA"/>
</dbReference>
<evidence type="ECO:0000256" key="8">
    <source>
        <dbReference type="ARBA" id="ARBA00023136"/>
    </source>
</evidence>
<keyword evidence="7 10" id="KW-1133">Transmembrane helix</keyword>
<keyword evidence="8 10" id="KW-0472">Membrane</keyword>
<accession>A0AA88ECG5</accession>
<dbReference type="GO" id="GO:0016020">
    <property type="term" value="C:membrane"/>
    <property type="evidence" value="ECO:0007669"/>
    <property type="project" value="InterPro"/>
</dbReference>
<evidence type="ECO:0000256" key="7">
    <source>
        <dbReference type="ARBA" id="ARBA00022989"/>
    </source>
</evidence>
<evidence type="ECO:0000256" key="10">
    <source>
        <dbReference type="SAM" id="Phobius"/>
    </source>
</evidence>
<dbReference type="Gene3D" id="1.20.1280.290">
    <property type="match status" value="1"/>
</dbReference>
<evidence type="ECO:0000313" key="11">
    <source>
        <dbReference type="EMBL" id="GMN71813.1"/>
    </source>
</evidence>
<feature type="transmembrane region" description="Helical" evidence="10">
    <location>
        <begin position="27"/>
        <end position="49"/>
    </location>
</feature>
<comment type="caution">
    <text evidence="11">The sequence shown here is derived from an EMBL/GenBank/DDBJ whole genome shotgun (WGS) entry which is preliminary data.</text>
</comment>
<evidence type="ECO:0000256" key="9">
    <source>
        <dbReference type="SAM" id="MobiDB-lite"/>
    </source>
</evidence>
<comment type="similarity">
    <text evidence="2">Belongs to the SWEET sugar transporter family.</text>
</comment>
<dbReference type="GO" id="GO:0012505">
    <property type="term" value="C:endomembrane system"/>
    <property type="evidence" value="ECO:0007669"/>
    <property type="project" value="UniProtKB-SubCell"/>
</dbReference>
<organism evidence="11 12">
    <name type="scientific">Ficus carica</name>
    <name type="common">Common fig</name>
    <dbReference type="NCBI Taxonomy" id="3494"/>
    <lineage>
        <taxon>Eukaryota</taxon>
        <taxon>Viridiplantae</taxon>
        <taxon>Streptophyta</taxon>
        <taxon>Embryophyta</taxon>
        <taxon>Tracheophyta</taxon>
        <taxon>Spermatophyta</taxon>
        <taxon>Magnoliopsida</taxon>
        <taxon>eudicotyledons</taxon>
        <taxon>Gunneridae</taxon>
        <taxon>Pentapetalae</taxon>
        <taxon>rosids</taxon>
        <taxon>fabids</taxon>
        <taxon>Rosales</taxon>
        <taxon>Moraceae</taxon>
        <taxon>Ficeae</taxon>
        <taxon>Ficus</taxon>
    </lineage>
</organism>
<keyword evidence="12" id="KW-1185">Reference proteome</keyword>
<evidence type="ECO:0000256" key="3">
    <source>
        <dbReference type="ARBA" id="ARBA00022448"/>
    </source>
</evidence>
<evidence type="ECO:0008006" key="13">
    <source>
        <dbReference type="Google" id="ProtNLM"/>
    </source>
</evidence>
<sequence>MPFFLSLFVFLCGTSWFIYGLLGRDPFVAVPNGFGCGLGATQLILYFIYRGSGSKKPTSEDSLEVGLSKPNQTNKQPNVNGA</sequence>
<evidence type="ECO:0000256" key="6">
    <source>
        <dbReference type="ARBA" id="ARBA00022737"/>
    </source>
</evidence>
<reference evidence="11" key="1">
    <citation type="submission" date="2023-07" db="EMBL/GenBank/DDBJ databases">
        <title>draft genome sequence of fig (Ficus carica).</title>
        <authorList>
            <person name="Takahashi T."/>
            <person name="Nishimura K."/>
        </authorList>
    </citation>
    <scope>NUCLEOTIDE SEQUENCE</scope>
</reference>
<keyword evidence="6" id="KW-0677">Repeat</keyword>
<feature type="region of interest" description="Disordered" evidence="9">
    <location>
        <begin position="55"/>
        <end position="82"/>
    </location>
</feature>
<feature type="compositionally biased region" description="Polar residues" evidence="9">
    <location>
        <begin position="69"/>
        <end position="82"/>
    </location>
</feature>
<evidence type="ECO:0000256" key="5">
    <source>
        <dbReference type="ARBA" id="ARBA00022692"/>
    </source>
</evidence>
<dbReference type="InterPro" id="IPR004316">
    <property type="entry name" value="SWEET_rpt"/>
</dbReference>
<evidence type="ECO:0000256" key="2">
    <source>
        <dbReference type="ARBA" id="ARBA00007809"/>
    </source>
</evidence>
<dbReference type="Pfam" id="PF03083">
    <property type="entry name" value="MtN3_slv"/>
    <property type="match status" value="1"/>
</dbReference>
<keyword evidence="3" id="KW-0813">Transport</keyword>
<dbReference type="PANTHER" id="PTHR10791:SF44">
    <property type="entry name" value="BIDIRECTIONAL SUGAR TRANSPORTER SWEET1"/>
    <property type="match status" value="1"/>
</dbReference>
<protein>
    <recommendedName>
        <fullName evidence="13">Bidirectional sugar transporter SWEET</fullName>
    </recommendedName>
</protein>
<evidence type="ECO:0000313" key="12">
    <source>
        <dbReference type="Proteomes" id="UP001187192"/>
    </source>
</evidence>
<evidence type="ECO:0000256" key="4">
    <source>
        <dbReference type="ARBA" id="ARBA00022597"/>
    </source>
</evidence>
<dbReference type="InterPro" id="IPR047664">
    <property type="entry name" value="SWEET"/>
</dbReference>
<dbReference type="GO" id="GO:0051119">
    <property type="term" value="F:sugar transmembrane transporter activity"/>
    <property type="evidence" value="ECO:0007669"/>
    <property type="project" value="InterPro"/>
</dbReference>
<name>A0AA88ECG5_FICCA</name>
<evidence type="ECO:0000256" key="1">
    <source>
        <dbReference type="ARBA" id="ARBA00004127"/>
    </source>
</evidence>